<dbReference type="GO" id="GO:0010564">
    <property type="term" value="P:regulation of cell cycle process"/>
    <property type="evidence" value="ECO:0007669"/>
    <property type="project" value="TreeGrafter"/>
</dbReference>
<dbReference type="Gene3D" id="1.10.357.50">
    <property type="match status" value="1"/>
</dbReference>
<feature type="compositionally biased region" description="Basic and acidic residues" evidence="2">
    <location>
        <begin position="945"/>
        <end position="955"/>
    </location>
</feature>
<dbReference type="InterPro" id="IPR014770">
    <property type="entry name" value="Munc13_1"/>
</dbReference>
<dbReference type="Proteomes" id="UP001165289">
    <property type="component" value="Unassembled WGS sequence"/>
</dbReference>
<dbReference type="Pfam" id="PF00168">
    <property type="entry name" value="C2"/>
    <property type="match status" value="2"/>
</dbReference>
<evidence type="ECO:0000259" key="5">
    <source>
        <dbReference type="PROSITE" id="PS51259"/>
    </source>
</evidence>
<evidence type="ECO:0000313" key="7">
    <source>
        <dbReference type="Proteomes" id="UP001165289"/>
    </source>
</evidence>
<feature type="coiled-coil region" evidence="1">
    <location>
        <begin position="643"/>
        <end position="670"/>
    </location>
</feature>
<feature type="domain" description="C2" evidence="3">
    <location>
        <begin position="1923"/>
        <end position="2047"/>
    </location>
</feature>
<dbReference type="PROSITE" id="PS51258">
    <property type="entry name" value="MHD1"/>
    <property type="match status" value="1"/>
</dbReference>
<dbReference type="InterPro" id="IPR039893">
    <property type="entry name" value="CEP120-like"/>
</dbReference>
<dbReference type="Gene3D" id="1.20.58.1100">
    <property type="match status" value="1"/>
</dbReference>
<dbReference type="PROSITE" id="PS51259">
    <property type="entry name" value="MHD2"/>
    <property type="match status" value="1"/>
</dbReference>
<evidence type="ECO:0000259" key="3">
    <source>
        <dbReference type="PROSITE" id="PS50004"/>
    </source>
</evidence>
<sequence length="2105" mass="240765">MTSGEDKLLVVGISEGRYFPPRPGHSLVVESTFSGKSLSTDPVPHLTSPHINTELCWEISHKQLQQHRLHRTPLKLILCAMDNRTKTKENIGYLLLDLRTAQQRPAKGHWIRLLNVSYPRLKPEIFVLLTQESATIAENDSPSPLNQPDHSIPQVPSQTRLPKITLDPKHGYFIVEEEREDIGLDKLLFALTFTIQTVLNPQNYPVYGSSHSDATLQLIYSLLGSQIQSETFSLTLGAESEMADQLADMCSSSASTSFKPERITMRILSTRESLHLLLTGHSPVSLTLLSEEHRIGKGEMSLSELSSSLMRSQESLPTHIEKHIRLLPQQADSTALNEQLISLSVSASLRIESSPEHPLPIDTERPETFPVPPPPFPDLDDLHLPPDPPSPLVLSPETIAPPPLSVLPTQSEENLTFCFTIDIPTITNLSLPPSGSYSLHYLYQFFSLTQPIEIPLPHSLPLSHPQRIHSSCCLFDLSTPLSLLMEHTQTEPLQIQLYSQSQPIATSTVLLSSVFSHAVSAHNFSHSMSSPLLSRSGTVAELQINLSLAPVTVNPTHSPIHQPTPQMQLPPRTPVEPVPIPQVIEPPPPAPAPLERVLASEEYKEALQMEMWKEREESQFRDKLKYKETELLQRLAEEWSRQEAGKREELENKSHQYDELQTELRNGLEEVRERGRELDLRDQELIRREQTLSLQLERWEGEKISLRREVSAEYEQKLSIDKGRLVLSEEKIKTLQERLEEIERRLRQRETELQRVMEESRTKPEAKLQAELTVVEAERVKLEQQLSQALQAKQQYRQQWGRALQELAKMRQQEYAVSQAKLKQEQQELEQLRHAYMQREETQGIAQELQKTKQELEHLQTATQHMGGSYRADNGAKAETVESLSLSGSMRENTTKNELESKIARWVEQRNILLQTGVYSRDDPTILRLDENINAALNAKKSSKKMADKPADIEKRRTRKNPSSYTSFSKTSLKIKDKFSKLTLNKDSTSNMKEQEATGQLGGLITIPDMFSQPNNYFEEAAKLVTGSSDVSLSSASIHMAAAPGEAEGCSLHNRDKQRIHKLALQSLYYYSTDKKKIIQNARNVPGYDDEYLKESKRAIENMLEISKTDVIAWRKEAETECLFNHTLSVSLEAATELPLSDSSERANPYCKLGLVSRDTLDRNSRGKLSDLVSKNSPIQVSHISHRNLEPVWKEDFEFELKSDQLLLVEVWDSSGEPGKGAKVKIKDEFVGRCVVDLTTFDTTFPKSTWHELRSHSGKSYRGKIHLTFSFQVRLVESLLSAYRKGRHGAELLEKFLLESARHSTQKNNPFLNGRLPEPFLSISIAIQELLVMSEFESTIARLPLLAKYITKYTYERDELCMTTLVLTSLWQEQLEIIPMQCVQDTIAHLYSIYEHELTLLERTSNVFPNTCSRSIAHLSAVLKSLTQVFKFLKFTRRLSDELSLADILKERILKDIETWKHLEFAKAQPLTLTNQDLDQAATLSDVCYSAAQYLANSWAGYQKPFKKIGIVYFDVAFQKLDSMLAMEIEEFFKTFDSKEHFLVSGKDGEDIKKEIAEKSKGALVIFRLYQGVRDVLNFSSYTKHTPVDGWCLQKLYMWFKPCVLTWMEVTKSIATASLQRLVEYDSGQVYGTHSNIKVTSSAVDTALCFEQCYHFYERLQWPVKEDTFNFVIKLTLVGGDIAKHFAHLLLEKLGKTIKDGLEAKKKFVIDENACMLLNNAYLTQHHLKEIPNRLNWASISKEFEGSEQSPVDTLQRVLDDSIEDVKHCESKMLILLGNYFERQFREIFHNFLTQNYDIEFELAVDPLMQWLVSNIQSSCDTLCQEHFSVLLNELWLRVIKILIEYKDNKMRTEGQYKRLYLSLEVLYQFFYGSGDGLSEEQLCSFEFEILQNYFKLYSLETKELVNKYYCELAKANTKIANKYGSLTFSVYYQKGRGTLNISILRGENFPRMDSYHGTCDPYITVNLLPDPNEMRTIKTKHHKRTLSALFNEEFSVEISLDRFRSHSKVVRLSLWDWDRLSQDDYAGSIYLDIAEVPVIDTLFTDTEGKAKPVTLNFMFPTDILILNVLNDRTTDREAISFLKYIRNLISLGSKICDQSASKSK</sequence>
<evidence type="ECO:0000256" key="2">
    <source>
        <dbReference type="SAM" id="MobiDB-lite"/>
    </source>
</evidence>
<proteinExistence type="predicted"/>
<dbReference type="PROSITE" id="PS50004">
    <property type="entry name" value="C2"/>
    <property type="match status" value="2"/>
</dbReference>
<dbReference type="PANTHER" id="PTHR21574">
    <property type="entry name" value="CENTROSOMAL PROTEIN OF 120 KDA"/>
    <property type="match status" value="1"/>
</dbReference>
<dbReference type="SMART" id="SM00239">
    <property type="entry name" value="C2"/>
    <property type="match status" value="3"/>
</dbReference>
<gene>
    <name evidence="6" type="ORF">LOD99_12634</name>
</gene>
<dbReference type="InterPro" id="IPR014772">
    <property type="entry name" value="Munc13_dom-2"/>
</dbReference>
<evidence type="ECO:0000259" key="4">
    <source>
        <dbReference type="PROSITE" id="PS51258"/>
    </source>
</evidence>
<feature type="domain" description="C2" evidence="3">
    <location>
        <begin position="1108"/>
        <end position="1251"/>
    </location>
</feature>
<protein>
    <submittedName>
        <fullName evidence="6">Centrosomal protein</fullName>
    </submittedName>
</protein>
<keyword evidence="7" id="KW-1185">Reference proteome</keyword>
<feature type="region of interest" description="Disordered" evidence="2">
    <location>
        <begin position="940"/>
        <end position="967"/>
    </location>
</feature>
<dbReference type="InterPro" id="IPR035892">
    <property type="entry name" value="C2_domain_sf"/>
</dbReference>
<dbReference type="GO" id="GO:0005813">
    <property type="term" value="C:centrosome"/>
    <property type="evidence" value="ECO:0007669"/>
    <property type="project" value="TreeGrafter"/>
</dbReference>
<dbReference type="EMBL" id="JAKMXF010000354">
    <property type="protein sequence ID" value="KAI6646513.1"/>
    <property type="molecule type" value="Genomic_DNA"/>
</dbReference>
<feature type="domain" description="MHD2" evidence="5">
    <location>
        <begin position="1802"/>
        <end position="1909"/>
    </location>
</feature>
<name>A0AAV7JCL3_9METZ</name>
<dbReference type="InterPro" id="IPR022136">
    <property type="entry name" value="DUF3668"/>
</dbReference>
<dbReference type="CDD" id="cd00030">
    <property type="entry name" value="C2"/>
    <property type="match status" value="1"/>
</dbReference>
<comment type="caution">
    <text evidence="6">The sequence shown here is derived from an EMBL/GenBank/DDBJ whole genome shotgun (WGS) entry which is preliminary data.</text>
</comment>
<feature type="domain" description="MHD1" evidence="4">
    <location>
        <begin position="1567"/>
        <end position="1690"/>
    </location>
</feature>
<dbReference type="SUPFAM" id="SSF49562">
    <property type="entry name" value="C2 domain (Calcium/lipid-binding domain, CaLB)"/>
    <property type="match status" value="2"/>
</dbReference>
<organism evidence="6 7">
    <name type="scientific">Oopsacas minuta</name>
    <dbReference type="NCBI Taxonomy" id="111878"/>
    <lineage>
        <taxon>Eukaryota</taxon>
        <taxon>Metazoa</taxon>
        <taxon>Porifera</taxon>
        <taxon>Hexactinellida</taxon>
        <taxon>Hexasterophora</taxon>
        <taxon>Lyssacinosida</taxon>
        <taxon>Leucopsacidae</taxon>
        <taxon>Oopsacas</taxon>
    </lineage>
</organism>
<evidence type="ECO:0000313" key="6">
    <source>
        <dbReference type="EMBL" id="KAI6646513.1"/>
    </source>
</evidence>
<feature type="coiled-coil region" evidence="1">
    <location>
        <begin position="725"/>
        <end position="862"/>
    </location>
</feature>
<keyword evidence="1" id="KW-0175">Coiled coil</keyword>
<dbReference type="Pfam" id="PF12416">
    <property type="entry name" value="DUF3668"/>
    <property type="match status" value="1"/>
</dbReference>
<reference evidence="6 7" key="1">
    <citation type="journal article" date="2023" name="BMC Biol.">
        <title>The compact genome of the sponge Oopsacas minuta (Hexactinellida) is lacking key metazoan core genes.</title>
        <authorList>
            <person name="Santini S."/>
            <person name="Schenkelaars Q."/>
            <person name="Jourda C."/>
            <person name="Duchesne M."/>
            <person name="Belahbib H."/>
            <person name="Rocher C."/>
            <person name="Selva M."/>
            <person name="Riesgo A."/>
            <person name="Vervoort M."/>
            <person name="Leys S.P."/>
            <person name="Kodjabachian L."/>
            <person name="Le Bivic A."/>
            <person name="Borchiellini C."/>
            <person name="Claverie J.M."/>
            <person name="Renard E."/>
        </authorList>
    </citation>
    <scope>NUCLEOTIDE SEQUENCE [LARGE SCALE GENOMIC DNA]</scope>
    <source>
        <strain evidence="6">SPO-2</strain>
    </source>
</reference>
<dbReference type="InterPro" id="IPR000008">
    <property type="entry name" value="C2_dom"/>
</dbReference>
<dbReference type="PANTHER" id="PTHR21574:SF0">
    <property type="entry name" value="CENTROSOMAL PROTEIN OF 120 KDA"/>
    <property type="match status" value="1"/>
</dbReference>
<dbReference type="Gene3D" id="2.60.40.150">
    <property type="entry name" value="C2 domain"/>
    <property type="match status" value="3"/>
</dbReference>
<evidence type="ECO:0000256" key="1">
    <source>
        <dbReference type="SAM" id="Coils"/>
    </source>
</evidence>
<accession>A0AAV7JCL3</accession>